<dbReference type="PANTHER" id="PTHR30417:SF1">
    <property type="entry name" value="N-ACETYLMURAMOYL-L-ALANINE AMIDASE AMID"/>
    <property type="match status" value="1"/>
</dbReference>
<dbReference type="SUPFAM" id="SSF47090">
    <property type="entry name" value="PGBD-like"/>
    <property type="match status" value="1"/>
</dbReference>
<dbReference type="Gene3D" id="1.10.101.10">
    <property type="entry name" value="PGBD-like superfamily/PGBD"/>
    <property type="match status" value="1"/>
</dbReference>
<dbReference type="PROSITE" id="PS51257">
    <property type="entry name" value="PROKAR_LIPOPROTEIN"/>
    <property type="match status" value="1"/>
</dbReference>
<dbReference type="InterPro" id="IPR051206">
    <property type="entry name" value="NAMLAA_amidase_2"/>
</dbReference>
<dbReference type="InterPro" id="IPR036365">
    <property type="entry name" value="PGBD-like_sf"/>
</dbReference>
<evidence type="ECO:0000256" key="2">
    <source>
        <dbReference type="ARBA" id="ARBA00007553"/>
    </source>
</evidence>
<dbReference type="InterPro" id="IPR036505">
    <property type="entry name" value="Amidase/PGRP_sf"/>
</dbReference>
<reference evidence="7 8" key="1">
    <citation type="submission" date="2016-10" db="EMBL/GenBank/DDBJ databases">
        <title>Comparative genome analysis of multiple Pseudomonas spp. focuses on biocontrol and plant growth promoting traits.</title>
        <authorList>
            <person name="Tao X.-Y."/>
            <person name="Taylor C.G."/>
        </authorList>
    </citation>
    <scope>NUCLEOTIDE SEQUENCE [LARGE SCALE GENOMIC DNA]</scope>
    <source>
        <strain evidence="7 8">37D10</strain>
    </source>
</reference>
<dbReference type="SUPFAM" id="SSF55846">
    <property type="entry name" value="N-acetylmuramoyl-L-alanine amidase-like"/>
    <property type="match status" value="1"/>
</dbReference>
<gene>
    <name evidence="7" type="ORF">BK658_19720</name>
</gene>
<accession>A0A423GNJ8</accession>
<dbReference type="SMART" id="SM00644">
    <property type="entry name" value="Ami_2"/>
    <property type="match status" value="1"/>
</dbReference>
<dbReference type="GO" id="GO:0009254">
    <property type="term" value="P:peptidoglycan turnover"/>
    <property type="evidence" value="ECO:0007669"/>
    <property type="project" value="TreeGrafter"/>
</dbReference>
<keyword evidence="5" id="KW-0961">Cell wall biogenesis/degradation</keyword>
<evidence type="ECO:0000256" key="3">
    <source>
        <dbReference type="ARBA" id="ARBA00011901"/>
    </source>
</evidence>
<evidence type="ECO:0000256" key="1">
    <source>
        <dbReference type="ARBA" id="ARBA00001561"/>
    </source>
</evidence>
<dbReference type="InterPro" id="IPR036366">
    <property type="entry name" value="PGBDSf"/>
</dbReference>
<protein>
    <recommendedName>
        <fullName evidence="3">N-acetylmuramoyl-L-alanine amidase</fullName>
        <ecNumber evidence="3">3.5.1.28</ecNumber>
    </recommendedName>
</protein>
<evidence type="ECO:0000313" key="8">
    <source>
        <dbReference type="Proteomes" id="UP000284684"/>
    </source>
</evidence>
<dbReference type="InterPro" id="IPR002477">
    <property type="entry name" value="Peptidoglycan-bd-like"/>
</dbReference>
<dbReference type="Gene3D" id="3.40.80.10">
    <property type="entry name" value="Peptidoglycan recognition protein-like"/>
    <property type="match status" value="1"/>
</dbReference>
<evidence type="ECO:0000259" key="6">
    <source>
        <dbReference type="SMART" id="SM00644"/>
    </source>
</evidence>
<dbReference type="RefSeq" id="WP_123583903.1">
    <property type="nucleotide sequence ID" value="NZ_MOBI01000021.1"/>
</dbReference>
<dbReference type="GO" id="GO:0019867">
    <property type="term" value="C:outer membrane"/>
    <property type="evidence" value="ECO:0007669"/>
    <property type="project" value="TreeGrafter"/>
</dbReference>
<proteinExistence type="inferred from homology"/>
<comment type="similarity">
    <text evidence="2">Belongs to the N-acetylmuramoyl-L-alanine amidase 2 family.</text>
</comment>
<dbReference type="AlphaFoldDB" id="A0A423GNJ8"/>
<comment type="catalytic activity">
    <reaction evidence="1">
        <text>Hydrolyzes the link between N-acetylmuramoyl residues and L-amino acid residues in certain cell-wall glycopeptides.</text>
        <dbReference type="EC" id="3.5.1.28"/>
    </reaction>
</comment>
<dbReference type="PANTHER" id="PTHR30417">
    <property type="entry name" value="N-ACETYLMURAMOYL-L-ALANINE AMIDASE AMID"/>
    <property type="match status" value="1"/>
</dbReference>
<sequence length="280" mass="31411">MKKLFLLAFSLLGAGCSSQPDQLKLGDSKDYWLDTTHESKTVGQNDRVRHLVFHYTALDDEESLKTLTTDQVSAHYLIPRSPPMVQNMPSVFQLVPEDKRAWHAGVSSWQNRTNLNDTSIGIEIVGLGYRDDDAGRRMWFPYPREQMVALAALAKDIVQRYKIEPADILAHSDIAPSRKSDPGPLFIWKELAQAGIGAWPDADTVQRYLAGRDEDAPADIALLQKNLAHYGYEIPQTGVPDKQSREVFRAFQMHFRPANFSGNPDAGTEAIASALVEKYR</sequence>
<dbReference type="EMBL" id="MOBI01000021">
    <property type="protein sequence ID" value="ROM93889.1"/>
    <property type="molecule type" value="Genomic_DNA"/>
</dbReference>
<evidence type="ECO:0000256" key="4">
    <source>
        <dbReference type="ARBA" id="ARBA00022801"/>
    </source>
</evidence>
<feature type="domain" description="N-acetylmuramoyl-L-alanine amidase" evidence="6">
    <location>
        <begin position="36"/>
        <end position="183"/>
    </location>
</feature>
<dbReference type="Pfam" id="PF01510">
    <property type="entry name" value="Amidase_2"/>
    <property type="match status" value="1"/>
</dbReference>
<dbReference type="Proteomes" id="UP000284684">
    <property type="component" value="Unassembled WGS sequence"/>
</dbReference>
<dbReference type="GO" id="GO:0008745">
    <property type="term" value="F:N-acetylmuramoyl-L-alanine amidase activity"/>
    <property type="evidence" value="ECO:0007669"/>
    <property type="project" value="UniProtKB-EC"/>
</dbReference>
<organism evidence="7 8">
    <name type="scientific">Pseudomonas brassicacearum</name>
    <dbReference type="NCBI Taxonomy" id="930166"/>
    <lineage>
        <taxon>Bacteria</taxon>
        <taxon>Pseudomonadati</taxon>
        <taxon>Pseudomonadota</taxon>
        <taxon>Gammaproteobacteria</taxon>
        <taxon>Pseudomonadales</taxon>
        <taxon>Pseudomonadaceae</taxon>
        <taxon>Pseudomonas</taxon>
    </lineage>
</organism>
<dbReference type="InterPro" id="IPR002502">
    <property type="entry name" value="Amidase_domain"/>
</dbReference>
<comment type="caution">
    <text evidence="7">The sequence shown here is derived from an EMBL/GenBank/DDBJ whole genome shotgun (WGS) entry which is preliminary data.</text>
</comment>
<keyword evidence="4" id="KW-0378">Hydrolase</keyword>
<dbReference type="GO" id="GO:0071555">
    <property type="term" value="P:cell wall organization"/>
    <property type="evidence" value="ECO:0007669"/>
    <property type="project" value="UniProtKB-KW"/>
</dbReference>
<dbReference type="FunFam" id="3.40.80.10:FF:000003">
    <property type="entry name" value="N-acetylmuramoyl-L-alanine amidase"/>
    <property type="match status" value="1"/>
</dbReference>
<evidence type="ECO:0000313" key="7">
    <source>
        <dbReference type="EMBL" id="ROM93889.1"/>
    </source>
</evidence>
<dbReference type="GO" id="GO:0009253">
    <property type="term" value="P:peptidoglycan catabolic process"/>
    <property type="evidence" value="ECO:0007669"/>
    <property type="project" value="InterPro"/>
</dbReference>
<dbReference type="Pfam" id="PF01471">
    <property type="entry name" value="PG_binding_1"/>
    <property type="match status" value="1"/>
</dbReference>
<dbReference type="CDD" id="cd06583">
    <property type="entry name" value="PGRP"/>
    <property type="match status" value="1"/>
</dbReference>
<dbReference type="EC" id="3.5.1.28" evidence="3"/>
<evidence type="ECO:0000256" key="5">
    <source>
        <dbReference type="ARBA" id="ARBA00023316"/>
    </source>
</evidence>
<name>A0A423GNJ8_9PSED</name>